<name>A0ACA9PNX5_9GLOM</name>
<gene>
    <name evidence="1" type="ORF">RPERSI_LOCUS11123</name>
</gene>
<feature type="non-terminal residue" evidence="1">
    <location>
        <position position="1"/>
    </location>
</feature>
<evidence type="ECO:0000313" key="2">
    <source>
        <dbReference type="Proteomes" id="UP000789920"/>
    </source>
</evidence>
<protein>
    <submittedName>
        <fullName evidence="1">22143_t:CDS:1</fullName>
    </submittedName>
</protein>
<accession>A0ACA9PNX5</accession>
<reference evidence="1" key="1">
    <citation type="submission" date="2021-06" db="EMBL/GenBank/DDBJ databases">
        <authorList>
            <person name="Kallberg Y."/>
            <person name="Tangrot J."/>
            <person name="Rosling A."/>
        </authorList>
    </citation>
    <scope>NUCLEOTIDE SEQUENCE</scope>
    <source>
        <strain evidence="1">MA461A</strain>
    </source>
</reference>
<keyword evidence="2" id="KW-1185">Reference proteome</keyword>
<organism evidence="1 2">
    <name type="scientific">Racocetra persica</name>
    <dbReference type="NCBI Taxonomy" id="160502"/>
    <lineage>
        <taxon>Eukaryota</taxon>
        <taxon>Fungi</taxon>
        <taxon>Fungi incertae sedis</taxon>
        <taxon>Mucoromycota</taxon>
        <taxon>Glomeromycotina</taxon>
        <taxon>Glomeromycetes</taxon>
        <taxon>Diversisporales</taxon>
        <taxon>Gigasporaceae</taxon>
        <taxon>Racocetra</taxon>
    </lineage>
</organism>
<sequence>FIQALEEKHKDEIYSAEDFYPKEEAVSKVHAIKEWLRTVEVRDFEKVSLDAEQLDKVLLKPAHSSTRLQGQKFSLGDRVVFVQDSGNVPIAAKGTVVGIERNNIDVVFDASFMSGSTLGDRCSPYRGMTVPGSALLNLTDMQFIDHSRTNHSNGIIGSRSISFNSNHLRSSLGVNGHSNHHNSYYGGRVGNSKNNNMYLNANHSINGSQNTRSIMRVRNGNNGNLSLGSNGYISASSTSSQRMTSQMYGLTNKYMPVHTHNHYRSAFTGNIRGGNGNGFFSRGNVGGRGGHFSNGMNGFAPRGRGRDDGKT</sequence>
<evidence type="ECO:0000313" key="1">
    <source>
        <dbReference type="EMBL" id="CAG8718884.1"/>
    </source>
</evidence>
<proteinExistence type="predicted"/>
<comment type="caution">
    <text evidence="1">The sequence shown here is derived from an EMBL/GenBank/DDBJ whole genome shotgun (WGS) entry which is preliminary data.</text>
</comment>
<dbReference type="EMBL" id="CAJVQC010022620">
    <property type="protein sequence ID" value="CAG8718884.1"/>
    <property type="molecule type" value="Genomic_DNA"/>
</dbReference>
<dbReference type="Proteomes" id="UP000789920">
    <property type="component" value="Unassembled WGS sequence"/>
</dbReference>